<comment type="caution">
    <text evidence="1">The sequence shown here is derived from an EMBL/GenBank/DDBJ whole genome shotgun (WGS) entry which is preliminary data.</text>
</comment>
<proteinExistence type="predicted"/>
<name>A0AA40AIV5_9PEZI</name>
<accession>A0AA40AIV5</accession>
<protein>
    <submittedName>
        <fullName evidence="1">Uncharacterized protein</fullName>
    </submittedName>
</protein>
<dbReference type="AlphaFoldDB" id="A0AA40AIV5"/>
<dbReference type="Proteomes" id="UP001172159">
    <property type="component" value="Unassembled WGS sequence"/>
</dbReference>
<dbReference type="PANTHER" id="PTHR38797">
    <property type="entry name" value="NUCLEAR PORE COMPLEX PROTEIN NUP85-RELATED"/>
    <property type="match status" value="1"/>
</dbReference>
<dbReference type="Pfam" id="PF12311">
    <property type="entry name" value="DUF3632"/>
    <property type="match status" value="1"/>
</dbReference>
<keyword evidence="2" id="KW-1185">Reference proteome</keyword>
<sequence length="304" mass="34178">MSSTTTSPSKNDPAPLLAEALEPLTKPTVTTLSDTVTTAVQKFTDLAKQQHEQNKSKDEILEGFLWSAWHAVFDAAGKTPVDQQEGLVQFMLELKKHDVTAKTKDSEGKEVEVVLDSGHGSKLWKDLPLFGWEARERWNFIDFDSSPSNEERVQQYGWVGFLARLTGLVTKDIKETLAEDTPGDFSTYALWSLRDSFEAGKFTAADGSLEKGADAELASLCVKQASLWIIFAGEYLWRLSKEGRDLPRRLGISDQRFVDREWKGFNQERWAVWKKGFEKAQGWVVGDEAKERVKAAVEVMVKLG</sequence>
<dbReference type="InterPro" id="IPR053204">
    <property type="entry name" value="Oxopyrrolidines_Biosynth-assoc"/>
</dbReference>
<dbReference type="EMBL" id="JAUKTV010000014">
    <property type="protein sequence ID" value="KAK0716627.1"/>
    <property type="molecule type" value="Genomic_DNA"/>
</dbReference>
<gene>
    <name evidence="1" type="ORF">B0T21DRAFT_415342</name>
</gene>
<evidence type="ECO:0000313" key="1">
    <source>
        <dbReference type="EMBL" id="KAK0716627.1"/>
    </source>
</evidence>
<evidence type="ECO:0000313" key="2">
    <source>
        <dbReference type="Proteomes" id="UP001172159"/>
    </source>
</evidence>
<organism evidence="1 2">
    <name type="scientific">Apiosordaria backusii</name>
    <dbReference type="NCBI Taxonomy" id="314023"/>
    <lineage>
        <taxon>Eukaryota</taxon>
        <taxon>Fungi</taxon>
        <taxon>Dikarya</taxon>
        <taxon>Ascomycota</taxon>
        <taxon>Pezizomycotina</taxon>
        <taxon>Sordariomycetes</taxon>
        <taxon>Sordariomycetidae</taxon>
        <taxon>Sordariales</taxon>
        <taxon>Lasiosphaeriaceae</taxon>
        <taxon>Apiosordaria</taxon>
    </lineage>
</organism>
<dbReference type="InterPro" id="IPR022085">
    <property type="entry name" value="OpdG"/>
</dbReference>
<reference evidence="1" key="1">
    <citation type="submission" date="2023-06" db="EMBL/GenBank/DDBJ databases">
        <title>Genome-scale phylogeny and comparative genomics of the fungal order Sordariales.</title>
        <authorList>
            <consortium name="Lawrence Berkeley National Laboratory"/>
            <person name="Hensen N."/>
            <person name="Bonometti L."/>
            <person name="Westerberg I."/>
            <person name="Brannstrom I.O."/>
            <person name="Guillou S."/>
            <person name="Cros-Aarteil S."/>
            <person name="Calhoun S."/>
            <person name="Haridas S."/>
            <person name="Kuo A."/>
            <person name="Mondo S."/>
            <person name="Pangilinan J."/>
            <person name="Riley R."/>
            <person name="Labutti K."/>
            <person name="Andreopoulos B."/>
            <person name="Lipzen A."/>
            <person name="Chen C."/>
            <person name="Yanf M."/>
            <person name="Daum C."/>
            <person name="Ng V."/>
            <person name="Clum A."/>
            <person name="Steindorff A."/>
            <person name="Ohm R."/>
            <person name="Martin F."/>
            <person name="Silar P."/>
            <person name="Natvig D."/>
            <person name="Lalanne C."/>
            <person name="Gautier V."/>
            <person name="Ament-Velasquez S.L."/>
            <person name="Kruys A."/>
            <person name="Hutchinson M.I."/>
            <person name="Powell A.J."/>
            <person name="Barry K."/>
            <person name="Miller A.N."/>
            <person name="Grigoriev I.V."/>
            <person name="Debuchy R."/>
            <person name="Gladieux P."/>
            <person name="Thoren M.H."/>
            <person name="Johannesson H."/>
        </authorList>
    </citation>
    <scope>NUCLEOTIDE SEQUENCE</scope>
    <source>
        <strain evidence="1">CBS 540.89</strain>
    </source>
</reference>